<organism evidence="1 2">
    <name type="scientific">Racocetra persica</name>
    <dbReference type="NCBI Taxonomy" id="160502"/>
    <lineage>
        <taxon>Eukaryota</taxon>
        <taxon>Fungi</taxon>
        <taxon>Fungi incertae sedis</taxon>
        <taxon>Mucoromycota</taxon>
        <taxon>Glomeromycotina</taxon>
        <taxon>Glomeromycetes</taxon>
        <taxon>Diversisporales</taxon>
        <taxon>Gigasporaceae</taxon>
        <taxon>Racocetra</taxon>
    </lineage>
</organism>
<feature type="non-terminal residue" evidence="1">
    <location>
        <position position="1"/>
    </location>
</feature>
<protein>
    <submittedName>
        <fullName evidence="1">27058_t:CDS:1</fullName>
    </submittedName>
</protein>
<comment type="caution">
    <text evidence="1">The sequence shown here is derived from an EMBL/GenBank/DDBJ whole genome shotgun (WGS) entry which is preliminary data.</text>
</comment>
<sequence>ALLTPKLMDTAINSTKQLFKELSGYRQSLGMQIITGERTYTIASYYNTQSIIKSELAGALVKDGNKFVNAGVKFGNDIMFF</sequence>
<proteinExistence type="predicted"/>
<dbReference type="EMBL" id="CAJVQC010045094">
    <property type="protein sequence ID" value="CAG8780727.1"/>
    <property type="molecule type" value="Genomic_DNA"/>
</dbReference>
<reference evidence="1" key="1">
    <citation type="submission" date="2021-06" db="EMBL/GenBank/DDBJ databases">
        <authorList>
            <person name="Kallberg Y."/>
            <person name="Tangrot J."/>
            <person name="Rosling A."/>
        </authorList>
    </citation>
    <scope>NUCLEOTIDE SEQUENCE</scope>
    <source>
        <strain evidence="1">MA461A</strain>
    </source>
</reference>
<evidence type="ECO:0000313" key="1">
    <source>
        <dbReference type="EMBL" id="CAG8780727.1"/>
    </source>
</evidence>
<evidence type="ECO:0000313" key="2">
    <source>
        <dbReference type="Proteomes" id="UP000789920"/>
    </source>
</evidence>
<feature type="non-terminal residue" evidence="1">
    <location>
        <position position="81"/>
    </location>
</feature>
<gene>
    <name evidence="1" type="ORF">RPERSI_LOCUS17538</name>
</gene>
<keyword evidence="2" id="KW-1185">Reference proteome</keyword>
<name>A0ACA9R7H6_9GLOM</name>
<dbReference type="Proteomes" id="UP000789920">
    <property type="component" value="Unassembled WGS sequence"/>
</dbReference>
<accession>A0ACA9R7H6</accession>